<dbReference type="GO" id="GO:0005975">
    <property type="term" value="P:carbohydrate metabolic process"/>
    <property type="evidence" value="ECO:0007669"/>
    <property type="project" value="InterPro"/>
</dbReference>
<dbReference type="Pfam" id="PF19291">
    <property type="entry name" value="TREH_N"/>
    <property type="match status" value="1"/>
</dbReference>
<gene>
    <name evidence="3" type="ORF">AZI85_11245</name>
</gene>
<dbReference type="InterPro" id="IPR011613">
    <property type="entry name" value="GH15-like"/>
</dbReference>
<name>A0A150WCA2_BDEBC</name>
<dbReference type="InterPro" id="IPR045582">
    <property type="entry name" value="Trehalase-like_N"/>
</dbReference>
<feature type="domain" description="Trehalase-like N-terminal" evidence="2">
    <location>
        <begin position="14"/>
        <end position="164"/>
    </location>
</feature>
<dbReference type="Gene3D" id="1.50.10.10">
    <property type="match status" value="1"/>
</dbReference>
<evidence type="ECO:0000259" key="1">
    <source>
        <dbReference type="Pfam" id="PF00723"/>
    </source>
</evidence>
<feature type="domain" description="GH15-like" evidence="1">
    <location>
        <begin position="224"/>
        <end position="587"/>
    </location>
</feature>
<dbReference type="PANTHER" id="PTHR31616">
    <property type="entry name" value="TREHALASE"/>
    <property type="match status" value="1"/>
</dbReference>
<dbReference type="Pfam" id="PF00723">
    <property type="entry name" value="Glyco_hydro_15"/>
    <property type="match status" value="1"/>
</dbReference>
<proteinExistence type="predicted"/>
<sequence length="600" mass="68745">MESATFSSPHRYDHGLIGNCAYTALVDTKANISWLCWPRFDSSFIFGPLLDPEKGGQFSFTPSGKNFSSSQSYIKNTNILSTRIETTDGAFEVIDFAPRFNLFERYHKPLMLFRKIKKLSGRPRITVKCNPVGDYGKIQPRVMLGSNHIRYEGLEQPVRLTTNASLTYIVEEKEFTVTEDLYFVLSWGIPLEGPLQATFEDFYKRTKNYWTKWVENCHLPHIFQKEVIRSALALKLHQYEDTGGIIAACTTSLPEIHDEGRNWDYRFCWLRDTYYTLSALNSLGHFDEMEKYAHFVENLNPHDLASLQPVYCIDGSPEMTEIELELHGYMGNKPVRVGNQASMQIQHDAYGQILLAVFRLFIDERLVGRVDQSSVRLMKSILRYIEKTMETPDNGVWEFRGKQAIHSYTLMFHWAGSAAVRKVARLMNDEELAVRAEKAMNYASELLEKCYSQKKQAYAQALGSEELDASALQLITLGYFHDKPKEIALKHIEAIEKELMLSPGFLLRYKHADDFGHQKSAFLACSFWYIEALAQMGRAQEAQEILQSIIQTQNHVGLMSEDFDVETQSQWGNFPQTYSHVGLINCAFAIDKALTAPAFF</sequence>
<dbReference type="RefSeq" id="WP_063244856.1">
    <property type="nucleotide sequence ID" value="NZ_LUKF01000019.1"/>
</dbReference>
<dbReference type="EMBL" id="LUKF01000019">
    <property type="protein sequence ID" value="KYG60577.1"/>
    <property type="molecule type" value="Genomic_DNA"/>
</dbReference>
<dbReference type="AlphaFoldDB" id="A0A150WCA2"/>
<comment type="caution">
    <text evidence="3">The sequence shown here is derived from an EMBL/GenBank/DDBJ whole genome shotgun (WGS) entry which is preliminary data.</text>
</comment>
<dbReference type="OrthoDB" id="3902805at2"/>
<protein>
    <submittedName>
        <fullName evidence="3">Glycosyl hydrolase</fullName>
    </submittedName>
</protein>
<dbReference type="SUPFAM" id="SSF48208">
    <property type="entry name" value="Six-hairpin glycosidases"/>
    <property type="match status" value="1"/>
</dbReference>
<evidence type="ECO:0000313" key="4">
    <source>
        <dbReference type="Proteomes" id="UP000075391"/>
    </source>
</evidence>
<organism evidence="3 4">
    <name type="scientific">Bdellovibrio bacteriovorus</name>
    <dbReference type="NCBI Taxonomy" id="959"/>
    <lineage>
        <taxon>Bacteria</taxon>
        <taxon>Pseudomonadati</taxon>
        <taxon>Bdellovibrionota</taxon>
        <taxon>Bdellovibrionia</taxon>
        <taxon>Bdellovibrionales</taxon>
        <taxon>Pseudobdellovibrionaceae</taxon>
        <taxon>Bdellovibrio</taxon>
    </lineage>
</organism>
<dbReference type="PANTHER" id="PTHR31616:SF0">
    <property type="entry name" value="GLUCAN 1,4-ALPHA-GLUCOSIDASE"/>
    <property type="match status" value="1"/>
</dbReference>
<reference evidence="3 4" key="1">
    <citation type="submission" date="2016-03" db="EMBL/GenBank/DDBJ databases">
        <authorList>
            <person name="Ploux O."/>
        </authorList>
    </citation>
    <scope>NUCLEOTIDE SEQUENCE [LARGE SCALE GENOMIC DNA]</scope>
    <source>
        <strain evidence="3 4">BER2</strain>
    </source>
</reference>
<dbReference type="InterPro" id="IPR008928">
    <property type="entry name" value="6-hairpin_glycosidase_sf"/>
</dbReference>
<dbReference type="InterPro" id="IPR012341">
    <property type="entry name" value="6hp_glycosidase-like_sf"/>
</dbReference>
<accession>A0A150WCA2</accession>
<dbReference type="GO" id="GO:0004553">
    <property type="term" value="F:hydrolase activity, hydrolyzing O-glycosyl compounds"/>
    <property type="evidence" value="ECO:0007669"/>
    <property type="project" value="UniProtKB-ARBA"/>
</dbReference>
<dbReference type="Proteomes" id="UP000075391">
    <property type="component" value="Unassembled WGS sequence"/>
</dbReference>
<evidence type="ECO:0000259" key="2">
    <source>
        <dbReference type="Pfam" id="PF19291"/>
    </source>
</evidence>
<keyword evidence="3" id="KW-0378">Hydrolase</keyword>
<evidence type="ECO:0000313" key="3">
    <source>
        <dbReference type="EMBL" id="KYG60577.1"/>
    </source>
</evidence>